<accession>A0A0A9CCY2</accession>
<dbReference type="EMBL" id="GBRH01223756">
    <property type="protein sequence ID" value="JAD74139.1"/>
    <property type="molecule type" value="Transcribed_RNA"/>
</dbReference>
<proteinExistence type="predicted"/>
<organism evidence="1">
    <name type="scientific">Arundo donax</name>
    <name type="common">Giant reed</name>
    <name type="synonym">Donax arundinaceus</name>
    <dbReference type="NCBI Taxonomy" id="35708"/>
    <lineage>
        <taxon>Eukaryota</taxon>
        <taxon>Viridiplantae</taxon>
        <taxon>Streptophyta</taxon>
        <taxon>Embryophyta</taxon>
        <taxon>Tracheophyta</taxon>
        <taxon>Spermatophyta</taxon>
        <taxon>Magnoliopsida</taxon>
        <taxon>Liliopsida</taxon>
        <taxon>Poales</taxon>
        <taxon>Poaceae</taxon>
        <taxon>PACMAD clade</taxon>
        <taxon>Arundinoideae</taxon>
        <taxon>Arundineae</taxon>
        <taxon>Arundo</taxon>
    </lineage>
</organism>
<protein>
    <submittedName>
        <fullName evidence="1">Uncharacterized protein</fullName>
    </submittedName>
</protein>
<name>A0A0A9CCY2_ARUDO</name>
<reference evidence="1" key="1">
    <citation type="submission" date="2014-09" db="EMBL/GenBank/DDBJ databases">
        <authorList>
            <person name="Magalhaes I.L.F."/>
            <person name="Oliveira U."/>
            <person name="Santos F.R."/>
            <person name="Vidigal T.H.D.A."/>
            <person name="Brescovit A.D."/>
            <person name="Santos A.J."/>
        </authorList>
    </citation>
    <scope>NUCLEOTIDE SEQUENCE</scope>
    <source>
        <tissue evidence="1">Shoot tissue taken approximately 20 cm above the soil surface</tissue>
    </source>
</reference>
<evidence type="ECO:0000313" key="1">
    <source>
        <dbReference type="EMBL" id="JAD74139.1"/>
    </source>
</evidence>
<sequence>MKILVKGHIL</sequence>
<reference evidence="1" key="2">
    <citation type="journal article" date="2015" name="Data Brief">
        <title>Shoot transcriptome of the giant reed, Arundo donax.</title>
        <authorList>
            <person name="Barrero R.A."/>
            <person name="Guerrero F.D."/>
            <person name="Moolhuijzen P."/>
            <person name="Goolsby J.A."/>
            <person name="Tidwell J."/>
            <person name="Bellgard S.E."/>
            <person name="Bellgard M.I."/>
        </authorList>
    </citation>
    <scope>NUCLEOTIDE SEQUENCE</scope>
    <source>
        <tissue evidence="1">Shoot tissue taken approximately 20 cm above the soil surface</tissue>
    </source>
</reference>